<sequence>MADLLPFCVTLQYRPDFLSSTETLVLNQNGASMMPTVWNVLVIKEELV</sequence>
<dbReference type="STRING" id="484498.SAMN05421686_106233"/>
<dbReference type="AlphaFoldDB" id="A0A1N7N7I3"/>
<dbReference type="Proteomes" id="UP000185639">
    <property type="component" value="Unassembled WGS sequence"/>
</dbReference>
<name>A0A1N7N7I3_9GAMM</name>
<keyword evidence="2" id="KW-1185">Reference proteome</keyword>
<gene>
    <name evidence="1" type="ORF">SAMN05421686_106233</name>
</gene>
<dbReference type="EMBL" id="FTOH01000006">
    <property type="protein sequence ID" value="SIS94286.1"/>
    <property type="molecule type" value="Genomic_DNA"/>
</dbReference>
<protein>
    <submittedName>
        <fullName evidence="1">Uncharacterized protein</fullName>
    </submittedName>
</protein>
<proteinExistence type="predicted"/>
<organism evidence="1 2">
    <name type="scientific">Thalassolituus maritimus</name>
    <dbReference type="NCBI Taxonomy" id="484498"/>
    <lineage>
        <taxon>Bacteria</taxon>
        <taxon>Pseudomonadati</taxon>
        <taxon>Pseudomonadota</taxon>
        <taxon>Gammaproteobacteria</taxon>
        <taxon>Oceanospirillales</taxon>
        <taxon>Oceanospirillaceae</taxon>
        <taxon>Thalassolituus</taxon>
    </lineage>
</organism>
<evidence type="ECO:0000313" key="1">
    <source>
        <dbReference type="EMBL" id="SIS94286.1"/>
    </source>
</evidence>
<evidence type="ECO:0000313" key="2">
    <source>
        <dbReference type="Proteomes" id="UP000185639"/>
    </source>
</evidence>
<accession>A0A1N7N7I3</accession>
<reference evidence="2" key="1">
    <citation type="submission" date="2017-01" db="EMBL/GenBank/DDBJ databases">
        <authorList>
            <person name="Varghese N."/>
            <person name="Submissions S."/>
        </authorList>
    </citation>
    <scope>NUCLEOTIDE SEQUENCE [LARGE SCALE GENOMIC DNA]</scope>
    <source>
        <strain evidence="2">DSM 24913</strain>
    </source>
</reference>